<feature type="region of interest" description="Disordered" evidence="1">
    <location>
        <begin position="138"/>
        <end position="205"/>
    </location>
</feature>
<dbReference type="RefSeq" id="WP_093376091.1">
    <property type="nucleotide sequence ID" value="NZ_BNAN01000002.1"/>
</dbReference>
<feature type="compositionally biased region" description="Polar residues" evidence="1">
    <location>
        <begin position="178"/>
        <end position="205"/>
    </location>
</feature>
<dbReference type="AlphaFoldDB" id="A0A1I2F8A8"/>
<dbReference type="Gene3D" id="1.10.287.700">
    <property type="entry name" value="Helix hairpin bin"/>
    <property type="match status" value="1"/>
</dbReference>
<evidence type="ECO:0000313" key="2">
    <source>
        <dbReference type="EMBL" id="SFF01179.1"/>
    </source>
</evidence>
<evidence type="ECO:0000313" key="3">
    <source>
        <dbReference type="Proteomes" id="UP000198520"/>
    </source>
</evidence>
<feature type="compositionally biased region" description="Basic and acidic residues" evidence="1">
    <location>
        <begin position="138"/>
        <end position="147"/>
    </location>
</feature>
<sequence length="205" mass="21109">MTTNDPDQIRADIAATRSTLSDDVDALTDKVSPGRVADRQKEKVRSKVSSVKDKVFGAADHASSSVHDARGSVSDSAHGLADSAKDAPHLAKEKAQGNPIAAGLIAFGAGLLVSSLIPSSQKEREAVRAVKDSDALHHVTDEVKQGAKDLGQNLKEPAMQAADQVKATATDGAAQVKDTATSGAQDVKSEAQQASSDVKDTASGS</sequence>
<dbReference type="Pfam" id="PF12277">
    <property type="entry name" value="DUF3618"/>
    <property type="match status" value="1"/>
</dbReference>
<accession>A0A1I2F8A8</accession>
<evidence type="ECO:0008006" key="4">
    <source>
        <dbReference type="Google" id="ProtNLM"/>
    </source>
</evidence>
<dbReference type="STRING" id="285351.SAMN04488035_1169"/>
<reference evidence="3" key="1">
    <citation type="submission" date="2016-10" db="EMBL/GenBank/DDBJ databases">
        <authorList>
            <person name="Varghese N."/>
            <person name="Submissions S."/>
        </authorList>
    </citation>
    <scope>NUCLEOTIDE SEQUENCE [LARGE SCALE GENOMIC DNA]</scope>
    <source>
        <strain evidence="3">DSM 19083</strain>
    </source>
</reference>
<dbReference type="OrthoDB" id="3218417at2"/>
<dbReference type="EMBL" id="FONZ01000002">
    <property type="protein sequence ID" value="SFF01179.1"/>
    <property type="molecule type" value="Genomic_DNA"/>
</dbReference>
<feature type="compositionally biased region" description="Basic and acidic residues" evidence="1">
    <location>
        <begin position="83"/>
        <end position="95"/>
    </location>
</feature>
<gene>
    <name evidence="2" type="ORF">SAMN04488035_1169</name>
</gene>
<proteinExistence type="predicted"/>
<organism evidence="2 3">
    <name type="scientific">Flavimobilis marinus</name>
    <dbReference type="NCBI Taxonomy" id="285351"/>
    <lineage>
        <taxon>Bacteria</taxon>
        <taxon>Bacillati</taxon>
        <taxon>Actinomycetota</taxon>
        <taxon>Actinomycetes</taxon>
        <taxon>Micrococcales</taxon>
        <taxon>Jonesiaceae</taxon>
        <taxon>Flavimobilis</taxon>
    </lineage>
</organism>
<keyword evidence="3" id="KW-1185">Reference proteome</keyword>
<protein>
    <recommendedName>
        <fullName evidence="4">DUF3618 domain-containing protein</fullName>
    </recommendedName>
</protein>
<dbReference type="InterPro" id="IPR022062">
    <property type="entry name" value="DUF3618"/>
</dbReference>
<name>A0A1I2F8A8_9MICO</name>
<feature type="region of interest" description="Disordered" evidence="1">
    <location>
        <begin position="59"/>
        <end position="95"/>
    </location>
</feature>
<evidence type="ECO:0000256" key="1">
    <source>
        <dbReference type="SAM" id="MobiDB-lite"/>
    </source>
</evidence>
<dbReference type="Proteomes" id="UP000198520">
    <property type="component" value="Unassembled WGS sequence"/>
</dbReference>